<evidence type="ECO:0000313" key="1">
    <source>
        <dbReference type="EMBL" id="KAI5672908.1"/>
    </source>
</evidence>
<name>A0ACC0BK01_CATRO</name>
<dbReference type="Proteomes" id="UP001060085">
    <property type="component" value="Linkage Group LG03"/>
</dbReference>
<comment type="caution">
    <text evidence="1">The sequence shown here is derived from an EMBL/GenBank/DDBJ whole genome shotgun (WGS) entry which is preliminary data.</text>
</comment>
<protein>
    <submittedName>
        <fullName evidence="1">Uncharacterized protein</fullName>
    </submittedName>
</protein>
<proteinExistence type="predicted"/>
<accession>A0ACC0BK01</accession>
<dbReference type="EMBL" id="CM044703">
    <property type="protein sequence ID" value="KAI5672908.1"/>
    <property type="molecule type" value="Genomic_DNA"/>
</dbReference>
<reference evidence="2" key="1">
    <citation type="journal article" date="2023" name="Nat. Plants">
        <title>Single-cell RNA sequencing provides a high-resolution roadmap for understanding the multicellular compartmentation of specialized metabolism.</title>
        <authorList>
            <person name="Sun S."/>
            <person name="Shen X."/>
            <person name="Li Y."/>
            <person name="Li Y."/>
            <person name="Wang S."/>
            <person name="Li R."/>
            <person name="Zhang H."/>
            <person name="Shen G."/>
            <person name="Guo B."/>
            <person name="Wei J."/>
            <person name="Xu J."/>
            <person name="St-Pierre B."/>
            <person name="Chen S."/>
            <person name="Sun C."/>
        </authorList>
    </citation>
    <scope>NUCLEOTIDE SEQUENCE [LARGE SCALE GENOMIC DNA]</scope>
</reference>
<keyword evidence="2" id="KW-1185">Reference proteome</keyword>
<sequence length="461" mass="50486">MAASVPRRTSAQPNIAASSPATGTGGARSSVFNLHKNGRPFSLSETLGSISPHWSAGVGFLQVFSVVRFHFRSTNFWRTAKIGHPVSLLVDRFLWSCWVFGLEVLGFLCVLRLTLQGLLVFLVCVPFLSSVPGFAGFSGCCLLSSGGLVGYGRWFVGVDAKDHFVEGEGYVISCVPESSQSVFQTLGSVDTHSKPMEDKMEKNQEDVVQIEANDATDVIETWGFSLVGYVAGGFPSLAPTNRLRETWKAPHKFNILKSGWLVFRFDKEDRLKVLKILGHAFEGYSKNPKGKGQTKEKKKEKQPVHSHKQAGMSKSEEERLKDKDKDVRVDSKAAKENHGPADGLDVGSQQGELHGVRIAGRRHRRSKSMGDGPKNVSIEPSRKIEEMNMGMGNKLAGGKPPAGIVIEEGKKGNKGMLKRITPYPVDNGQKKLVAKDKGKMEVGKVDLATMERQRGQALHIT</sequence>
<evidence type="ECO:0000313" key="2">
    <source>
        <dbReference type="Proteomes" id="UP001060085"/>
    </source>
</evidence>
<gene>
    <name evidence="1" type="ORF">M9H77_13272</name>
</gene>
<organism evidence="1 2">
    <name type="scientific">Catharanthus roseus</name>
    <name type="common">Madagascar periwinkle</name>
    <name type="synonym">Vinca rosea</name>
    <dbReference type="NCBI Taxonomy" id="4058"/>
    <lineage>
        <taxon>Eukaryota</taxon>
        <taxon>Viridiplantae</taxon>
        <taxon>Streptophyta</taxon>
        <taxon>Embryophyta</taxon>
        <taxon>Tracheophyta</taxon>
        <taxon>Spermatophyta</taxon>
        <taxon>Magnoliopsida</taxon>
        <taxon>eudicotyledons</taxon>
        <taxon>Gunneridae</taxon>
        <taxon>Pentapetalae</taxon>
        <taxon>asterids</taxon>
        <taxon>lamiids</taxon>
        <taxon>Gentianales</taxon>
        <taxon>Apocynaceae</taxon>
        <taxon>Rauvolfioideae</taxon>
        <taxon>Vinceae</taxon>
        <taxon>Catharanthinae</taxon>
        <taxon>Catharanthus</taxon>
    </lineage>
</organism>